<dbReference type="EnsemblPlants" id="Bo1g152050.1">
    <property type="protein sequence ID" value="Bo1g152050.1"/>
    <property type="gene ID" value="Bo1g152050"/>
</dbReference>
<accession>A0A0D3AFM7</accession>
<reference evidence="1 2" key="1">
    <citation type="journal article" date="2014" name="Genome Biol.">
        <title>Transcriptome and methylome profiling reveals relics of genome dominance in the mesopolyploid Brassica oleracea.</title>
        <authorList>
            <person name="Parkin I.A."/>
            <person name="Koh C."/>
            <person name="Tang H."/>
            <person name="Robinson S.J."/>
            <person name="Kagale S."/>
            <person name="Clarke W.E."/>
            <person name="Town C.D."/>
            <person name="Nixon J."/>
            <person name="Krishnakumar V."/>
            <person name="Bidwell S.L."/>
            <person name="Denoeud F."/>
            <person name="Belcram H."/>
            <person name="Links M.G."/>
            <person name="Just J."/>
            <person name="Clarke C."/>
            <person name="Bender T."/>
            <person name="Huebert T."/>
            <person name="Mason A.S."/>
            <person name="Pires J.C."/>
            <person name="Barker G."/>
            <person name="Moore J."/>
            <person name="Walley P.G."/>
            <person name="Manoli S."/>
            <person name="Batley J."/>
            <person name="Edwards D."/>
            <person name="Nelson M.N."/>
            <person name="Wang X."/>
            <person name="Paterson A.H."/>
            <person name="King G."/>
            <person name="Bancroft I."/>
            <person name="Chalhoub B."/>
            <person name="Sharpe A.G."/>
        </authorList>
    </citation>
    <scope>NUCLEOTIDE SEQUENCE</scope>
    <source>
        <strain evidence="1 2">cv. TO1000</strain>
    </source>
</reference>
<dbReference type="Gramene" id="Bo1g152050.1">
    <property type="protein sequence ID" value="Bo1g152050.1"/>
    <property type="gene ID" value="Bo1g152050"/>
</dbReference>
<dbReference type="HOGENOM" id="CLU_2765281_0_0_1"/>
<dbReference type="Proteomes" id="UP000032141">
    <property type="component" value="Chromosome C1"/>
</dbReference>
<sequence>MISLFQAIFSSKKTVHWRRRKRSLEHTSLRFTLLAGVATAVAAISSSSVKDEQMAKTDADLATSSVATCL</sequence>
<evidence type="ECO:0000313" key="2">
    <source>
        <dbReference type="Proteomes" id="UP000032141"/>
    </source>
</evidence>
<keyword evidence="2" id="KW-1185">Reference proteome</keyword>
<reference evidence="1" key="2">
    <citation type="submission" date="2015-03" db="UniProtKB">
        <authorList>
            <consortium name="EnsemblPlants"/>
        </authorList>
    </citation>
    <scope>IDENTIFICATION</scope>
</reference>
<protein>
    <submittedName>
        <fullName evidence="1">Uncharacterized protein</fullName>
    </submittedName>
</protein>
<dbReference type="AlphaFoldDB" id="A0A0D3AFM7"/>
<evidence type="ECO:0000313" key="1">
    <source>
        <dbReference type="EnsemblPlants" id="Bo1g152050.1"/>
    </source>
</evidence>
<name>A0A0D3AFM7_BRAOL</name>
<organism evidence="1 2">
    <name type="scientific">Brassica oleracea var. oleracea</name>
    <dbReference type="NCBI Taxonomy" id="109376"/>
    <lineage>
        <taxon>Eukaryota</taxon>
        <taxon>Viridiplantae</taxon>
        <taxon>Streptophyta</taxon>
        <taxon>Embryophyta</taxon>
        <taxon>Tracheophyta</taxon>
        <taxon>Spermatophyta</taxon>
        <taxon>Magnoliopsida</taxon>
        <taxon>eudicotyledons</taxon>
        <taxon>Gunneridae</taxon>
        <taxon>Pentapetalae</taxon>
        <taxon>rosids</taxon>
        <taxon>malvids</taxon>
        <taxon>Brassicales</taxon>
        <taxon>Brassicaceae</taxon>
        <taxon>Brassiceae</taxon>
        <taxon>Brassica</taxon>
    </lineage>
</organism>
<proteinExistence type="predicted"/>